<keyword evidence="2 3" id="KW-0186">Copper</keyword>
<dbReference type="InterPro" id="IPR036249">
    <property type="entry name" value="Thioredoxin-like_sf"/>
</dbReference>
<reference evidence="6 7" key="1">
    <citation type="submission" date="2016-11" db="EMBL/GenBank/DDBJ databases">
        <authorList>
            <person name="Jaros S."/>
            <person name="Januszkiewicz K."/>
            <person name="Wedrychowicz H."/>
        </authorList>
    </citation>
    <scope>NUCLEOTIDE SEQUENCE [LARGE SCALE GENOMIC DNA]</scope>
    <source>
        <strain evidence="6 7">CGMCC 1.10190</strain>
    </source>
</reference>
<keyword evidence="3" id="KW-0479">Metal-binding</keyword>
<evidence type="ECO:0000313" key="6">
    <source>
        <dbReference type="EMBL" id="SHH05356.1"/>
    </source>
</evidence>
<feature type="binding site" evidence="3">
    <location>
        <position position="84"/>
    </location>
    <ligand>
        <name>Cu cation</name>
        <dbReference type="ChEBI" id="CHEBI:23378"/>
    </ligand>
</feature>
<dbReference type="Proteomes" id="UP000184226">
    <property type="component" value="Unassembled WGS sequence"/>
</dbReference>
<dbReference type="CDD" id="cd02968">
    <property type="entry name" value="SCO"/>
    <property type="match status" value="1"/>
</dbReference>
<comment type="similarity">
    <text evidence="1">Belongs to the SCO1/2 family.</text>
</comment>
<organism evidence="6 7">
    <name type="scientific">Pollutimonas bauzanensis</name>
    <dbReference type="NCBI Taxonomy" id="658167"/>
    <lineage>
        <taxon>Bacteria</taxon>
        <taxon>Pseudomonadati</taxon>
        <taxon>Pseudomonadota</taxon>
        <taxon>Betaproteobacteria</taxon>
        <taxon>Burkholderiales</taxon>
        <taxon>Alcaligenaceae</taxon>
        <taxon>Pollutimonas</taxon>
    </lineage>
</organism>
<gene>
    <name evidence="6" type="ORF">SAMN04488135_10258</name>
</gene>
<evidence type="ECO:0000256" key="1">
    <source>
        <dbReference type="ARBA" id="ARBA00010996"/>
    </source>
</evidence>
<feature type="domain" description="Thioredoxin" evidence="5">
    <location>
        <begin position="39"/>
        <end position="200"/>
    </location>
</feature>
<evidence type="ECO:0000256" key="2">
    <source>
        <dbReference type="ARBA" id="ARBA00023008"/>
    </source>
</evidence>
<dbReference type="InterPro" id="IPR003782">
    <property type="entry name" value="SCO1/SenC"/>
</dbReference>
<feature type="binding site" evidence="3">
    <location>
        <position position="80"/>
    </location>
    <ligand>
        <name>Cu cation</name>
        <dbReference type="ChEBI" id="CHEBI:23378"/>
    </ligand>
</feature>
<dbReference type="PROSITE" id="PS51352">
    <property type="entry name" value="THIOREDOXIN_2"/>
    <property type="match status" value="1"/>
</dbReference>
<dbReference type="RefSeq" id="WP_073101721.1">
    <property type="nucleotide sequence ID" value="NZ_FQXE01000002.1"/>
</dbReference>
<dbReference type="EMBL" id="FQXE01000002">
    <property type="protein sequence ID" value="SHH05356.1"/>
    <property type="molecule type" value="Genomic_DNA"/>
</dbReference>
<keyword evidence="7" id="KW-1185">Reference proteome</keyword>
<dbReference type="SUPFAM" id="SSF52833">
    <property type="entry name" value="Thioredoxin-like"/>
    <property type="match status" value="1"/>
</dbReference>
<evidence type="ECO:0000313" key="7">
    <source>
        <dbReference type="Proteomes" id="UP000184226"/>
    </source>
</evidence>
<dbReference type="OrthoDB" id="8550465at2"/>
<evidence type="ECO:0000259" key="5">
    <source>
        <dbReference type="PROSITE" id="PS51352"/>
    </source>
</evidence>
<dbReference type="InterPro" id="IPR013766">
    <property type="entry name" value="Thioredoxin_domain"/>
</dbReference>
<dbReference type="Pfam" id="PF02630">
    <property type="entry name" value="SCO1-SenC"/>
    <property type="match status" value="1"/>
</dbReference>
<dbReference type="Gene3D" id="3.40.30.10">
    <property type="entry name" value="Glutaredoxin"/>
    <property type="match status" value="1"/>
</dbReference>
<dbReference type="STRING" id="658167.SAMN04488135_10258"/>
<name>A0A1M5PUS8_9BURK</name>
<proteinExistence type="inferred from homology"/>
<sequence length="208" mass="22354">MRLLAAILLVCGLGLGAICLQTDGFTVLTTEAARRADVLRHPRAVPDSPLRGGSGASTTLLRNLRSDGRVAIVNFMYTRCFSICLAMGAQFQQLQAQIQGRGLAGKVRLLSISFDQADTPELLSRYERRMAADPVIWQSMAIAGAGPRLALLDAFGIVVVPAAWGQYEHNAAYHIVTPGGRLVRIVDMDDTQSLLDYAAAQAGKEGRS</sequence>
<dbReference type="AlphaFoldDB" id="A0A1M5PUS8"/>
<protein>
    <submittedName>
        <fullName evidence="6">Protein SCO1/2</fullName>
    </submittedName>
</protein>
<evidence type="ECO:0000256" key="4">
    <source>
        <dbReference type="PIRSR" id="PIRSR603782-2"/>
    </source>
</evidence>
<feature type="disulfide bond" description="Redox-active" evidence="4">
    <location>
        <begin position="80"/>
        <end position="84"/>
    </location>
</feature>
<keyword evidence="4" id="KW-1015">Disulfide bond</keyword>
<evidence type="ECO:0000256" key="3">
    <source>
        <dbReference type="PIRSR" id="PIRSR603782-1"/>
    </source>
</evidence>
<accession>A0A1M5PUS8</accession>
<dbReference type="GO" id="GO:0046872">
    <property type="term" value="F:metal ion binding"/>
    <property type="evidence" value="ECO:0007669"/>
    <property type="project" value="UniProtKB-KW"/>
</dbReference>